<dbReference type="Proteomes" id="UP000266313">
    <property type="component" value="Chromosome"/>
</dbReference>
<accession>A0A286T7B5</accession>
<feature type="region of interest" description="Disordered" evidence="1">
    <location>
        <begin position="1"/>
        <end position="32"/>
    </location>
</feature>
<evidence type="ECO:0000313" key="2">
    <source>
        <dbReference type="EMBL" id="BBA32048.1"/>
    </source>
</evidence>
<name>A0A286T7B5_9GAMM</name>
<evidence type="ECO:0000256" key="1">
    <source>
        <dbReference type="SAM" id="MobiDB-lite"/>
    </source>
</evidence>
<sequence length="387" mass="44948">MDIDAARSSNHSMIRKPRRNDFPPGFANTTNQETNHECADSFAVATRRKANFDPGLHPPKTNPNTQDFIMEMLLAQELIACLSNESSYFYYYPDRYGVFLLGHAAARGPRIAELRGGPFAGLLHKPNIKALLAHHGDGKLSAETVRYLDWSPTVEHFRLSIGTWSGERDRFRWAQTSRRGINLVLRLDFSADHVRHYRRLVRPRGQTGAGPFEYVGHPISSVRETLAWVRLDLDWTRGEALIEEVQSDWIGNARWAAARARQWLTRPVEKRPRLFRLIGGRWQDVVRYYEERLAFHRRYWDDAALTAALWLIVEVFGLHRIWYHSHDSGRLFKRCGEPPRSLYTALPRRFCFTAVNDLPEIIGGEKRQKDAVKRAEREDVRMFRLDL</sequence>
<dbReference type="EMBL" id="AP017928">
    <property type="protein sequence ID" value="BBA32048.1"/>
    <property type="molecule type" value="Genomic_DNA"/>
</dbReference>
<dbReference type="KEGG" id="mmai:sS8_0079"/>
<evidence type="ECO:0000313" key="3">
    <source>
        <dbReference type="Proteomes" id="UP000266313"/>
    </source>
</evidence>
<keyword evidence="3" id="KW-1185">Reference proteome</keyword>
<protein>
    <submittedName>
        <fullName evidence="2">Uncharacterized protein</fullName>
    </submittedName>
</protein>
<gene>
    <name evidence="2" type="ORF">sS8_0079</name>
</gene>
<dbReference type="AlphaFoldDB" id="A0A286T7B5"/>
<reference evidence="2 3" key="1">
    <citation type="submission" date="2016-12" db="EMBL/GenBank/DDBJ databases">
        <title>Genome sequencing of Methylocaldum marinum.</title>
        <authorList>
            <person name="Takeuchi M."/>
            <person name="Kamagata Y."/>
            <person name="Hiraoka S."/>
            <person name="Oshima K."/>
            <person name="Hattori M."/>
            <person name="Iwasaki W."/>
        </authorList>
    </citation>
    <scope>NUCLEOTIDE SEQUENCE [LARGE SCALE GENOMIC DNA]</scope>
    <source>
        <strain evidence="2 3">S8</strain>
    </source>
</reference>
<organism evidence="2 3">
    <name type="scientific">Methylocaldum marinum</name>
    <dbReference type="NCBI Taxonomy" id="1432792"/>
    <lineage>
        <taxon>Bacteria</taxon>
        <taxon>Pseudomonadati</taxon>
        <taxon>Pseudomonadota</taxon>
        <taxon>Gammaproteobacteria</taxon>
        <taxon>Methylococcales</taxon>
        <taxon>Methylococcaceae</taxon>
        <taxon>Methylocaldum</taxon>
    </lineage>
</organism>
<proteinExistence type="predicted"/>